<keyword evidence="2" id="KW-1185">Reference proteome</keyword>
<reference evidence="1" key="2">
    <citation type="submission" date="2015-03" db="UniProtKB">
        <authorList>
            <consortium name="EnsemblPlants"/>
        </authorList>
    </citation>
    <scope>IDENTIFICATION</scope>
</reference>
<dbReference type="HOGENOM" id="CLU_1716026_0_0_1"/>
<dbReference type="Gramene" id="OBART04G01930.1">
    <property type="protein sequence ID" value="OBART04G01930.1"/>
    <property type="gene ID" value="OBART04G01930"/>
</dbReference>
<dbReference type="Proteomes" id="UP000026960">
    <property type="component" value="Chromosome 4"/>
</dbReference>
<organism evidence="1">
    <name type="scientific">Oryza barthii</name>
    <dbReference type="NCBI Taxonomy" id="65489"/>
    <lineage>
        <taxon>Eukaryota</taxon>
        <taxon>Viridiplantae</taxon>
        <taxon>Streptophyta</taxon>
        <taxon>Embryophyta</taxon>
        <taxon>Tracheophyta</taxon>
        <taxon>Spermatophyta</taxon>
        <taxon>Magnoliopsida</taxon>
        <taxon>Liliopsida</taxon>
        <taxon>Poales</taxon>
        <taxon>Poaceae</taxon>
        <taxon>BOP clade</taxon>
        <taxon>Oryzoideae</taxon>
        <taxon>Oryzeae</taxon>
        <taxon>Oryzinae</taxon>
        <taxon>Oryza</taxon>
    </lineage>
</organism>
<evidence type="ECO:0000313" key="1">
    <source>
        <dbReference type="EnsemblPlants" id="OBART04G01930.1"/>
    </source>
</evidence>
<dbReference type="AlphaFoldDB" id="A0A0D3FSC7"/>
<evidence type="ECO:0000313" key="2">
    <source>
        <dbReference type="Proteomes" id="UP000026960"/>
    </source>
</evidence>
<proteinExistence type="predicted"/>
<protein>
    <submittedName>
        <fullName evidence="1">Uncharacterized protein</fullName>
    </submittedName>
</protein>
<reference evidence="1" key="1">
    <citation type="journal article" date="2009" name="Rice">
        <title>De Novo Next Generation Sequencing of Plant Genomes.</title>
        <authorList>
            <person name="Rounsley S."/>
            <person name="Marri P.R."/>
            <person name="Yu Y."/>
            <person name="He R."/>
            <person name="Sisneros N."/>
            <person name="Goicoechea J.L."/>
            <person name="Lee S.J."/>
            <person name="Angelova A."/>
            <person name="Kudrna D."/>
            <person name="Luo M."/>
            <person name="Affourtit J."/>
            <person name="Desany B."/>
            <person name="Knight J."/>
            <person name="Niazi F."/>
            <person name="Egholm M."/>
            <person name="Wing R.A."/>
        </authorList>
    </citation>
    <scope>NUCLEOTIDE SEQUENCE [LARGE SCALE GENOMIC DNA]</scope>
    <source>
        <strain evidence="1">cv. IRGC 105608</strain>
    </source>
</reference>
<name>A0A0D3FSC7_9ORYZ</name>
<dbReference type="EnsemblPlants" id="OBART04G01930.1">
    <property type="protein sequence ID" value="OBART04G01930.1"/>
    <property type="gene ID" value="OBART04G01930"/>
</dbReference>
<dbReference type="PaxDb" id="65489-OBART04G01930.1"/>
<sequence>MEVAGSYGDCCTHISAGFTLSLLHEHGCDHVDDFPKLGFSRKTCVRRPFEDWRIMNEKFVAVKGLPKTRYSCHPMYRKMVIKGNSYKVLKPVGCGNTPAELWKTMIDITSNAVKTPPVSGGISRELTGKKLSPAIVIAWLVLFPLRPFKLCIT</sequence>
<accession>A0A0D3FSC7</accession>